<proteinExistence type="predicted"/>
<dbReference type="AlphaFoldDB" id="F1Z9B9"/>
<dbReference type="InterPro" id="IPR052726">
    <property type="entry name" value="Phage_Baseplate_Hub"/>
</dbReference>
<dbReference type="EMBL" id="AEWJ01000041">
    <property type="protein sequence ID" value="EGD58386.1"/>
    <property type="molecule type" value="Genomic_DNA"/>
</dbReference>
<evidence type="ECO:0000259" key="1">
    <source>
        <dbReference type="Pfam" id="PF26078"/>
    </source>
</evidence>
<gene>
    <name evidence="3" type="ORF">Y88_0441</name>
</gene>
<dbReference type="Pfam" id="PF26078">
    <property type="entry name" value="Baseplate_J_M"/>
    <property type="match status" value="1"/>
</dbReference>
<name>F1Z9B9_9SPHN</name>
<dbReference type="InterPro" id="IPR058530">
    <property type="entry name" value="Baseplate_J-like_C"/>
</dbReference>
<dbReference type="InterPro" id="IPR014507">
    <property type="entry name" value="Baseplate_assembly_J_pred"/>
</dbReference>
<organism evidence="3 4">
    <name type="scientific">Novosphingobium nitrogenifigens DSM 19370</name>
    <dbReference type="NCBI Taxonomy" id="983920"/>
    <lineage>
        <taxon>Bacteria</taxon>
        <taxon>Pseudomonadati</taxon>
        <taxon>Pseudomonadota</taxon>
        <taxon>Alphaproteobacteria</taxon>
        <taxon>Sphingomonadales</taxon>
        <taxon>Sphingomonadaceae</taxon>
        <taxon>Novosphingobium</taxon>
    </lineage>
</organism>
<dbReference type="OrthoDB" id="9793802at2"/>
<dbReference type="Pfam" id="PF26079">
    <property type="entry name" value="Baseplate_J_C"/>
    <property type="match status" value="1"/>
</dbReference>
<feature type="domain" description="Baseplate J-like C-terminal" evidence="2">
    <location>
        <begin position="217"/>
        <end position="298"/>
    </location>
</feature>
<sequence length="303" mass="31417">MAVASSDFSGVDLSRLPAPDVVETLSFETLLGQWLTSFQGYCTEAGIDYSAILESDPAYKLLEAGAYREMVLRQRVNDAARAVMVAYAQGGDLDQLAALMDVEREILTPADPANGIDEIDEADDDLRRRTVLAPQSYSVAGPEGAYLFHALSADPTITDVSIDSPSPGQVLVTVLVADGNGTPAQAVLDAVTARLNADSIRPLTDEVIVAGAVPLDYAIAATLTFFSSAARSVALTAAQTALAAYVASCRKLGVAVTRAGIIGALMVDGVENVALPSPPADIVPGKQQVGNCTAMTVTDGGTV</sequence>
<dbReference type="PIRSF" id="PIRSF020481">
    <property type="entry name" value="BAP"/>
    <property type="match status" value="1"/>
</dbReference>
<dbReference type="InParanoid" id="F1Z9B9"/>
<dbReference type="InterPro" id="IPR058531">
    <property type="entry name" value="Baseplate_J_M"/>
</dbReference>
<evidence type="ECO:0000313" key="3">
    <source>
        <dbReference type="EMBL" id="EGD58386.1"/>
    </source>
</evidence>
<dbReference type="Proteomes" id="UP000004728">
    <property type="component" value="Unassembled WGS sequence"/>
</dbReference>
<dbReference type="PANTHER" id="PTHR35862:SF1">
    <property type="entry name" value="FELS-2 PROPHAGE PROTEIN"/>
    <property type="match status" value="1"/>
</dbReference>
<accession>F1Z9B9</accession>
<protein>
    <submittedName>
        <fullName evidence="3">Phage baseplate assembly protein</fullName>
    </submittedName>
</protein>
<reference evidence="3 4" key="1">
    <citation type="journal article" date="2012" name="J. Bacteriol.">
        <title>Draft Genome Sequence of Novosphingobium nitrogenifigens Y88T.</title>
        <authorList>
            <person name="Strabala T.J."/>
            <person name="Macdonald L."/>
            <person name="Liu V."/>
            <person name="Smit A.M."/>
        </authorList>
    </citation>
    <scope>NUCLEOTIDE SEQUENCE [LARGE SCALE GENOMIC DNA]</scope>
    <source>
        <strain evidence="3 4">DSM 19370</strain>
    </source>
</reference>
<keyword evidence="4" id="KW-1185">Reference proteome</keyword>
<dbReference type="HOGENOM" id="CLU_046415_0_0_5"/>
<dbReference type="PANTHER" id="PTHR35862">
    <property type="entry name" value="FELS-2 PROPHAGE PROTEIN"/>
    <property type="match status" value="1"/>
</dbReference>
<evidence type="ECO:0000313" key="4">
    <source>
        <dbReference type="Proteomes" id="UP000004728"/>
    </source>
</evidence>
<dbReference type="eggNOG" id="COG3948">
    <property type="taxonomic scope" value="Bacteria"/>
</dbReference>
<dbReference type="RefSeq" id="WP_008066877.1">
    <property type="nucleotide sequence ID" value="NZ_AQWK01000002.1"/>
</dbReference>
<comment type="caution">
    <text evidence="3">The sequence shown here is derived from an EMBL/GenBank/DDBJ whole genome shotgun (WGS) entry which is preliminary data.</text>
</comment>
<feature type="domain" description="Baseplate J-like central" evidence="1">
    <location>
        <begin position="139"/>
        <end position="210"/>
    </location>
</feature>
<evidence type="ECO:0000259" key="2">
    <source>
        <dbReference type="Pfam" id="PF26079"/>
    </source>
</evidence>
<dbReference type="STRING" id="983920.Y88_0441"/>